<name>A0A0L8G920_OCTBM</name>
<accession>A0A0L8G920</accession>
<protein>
    <submittedName>
        <fullName evidence="2">Uncharacterized protein</fullName>
    </submittedName>
</protein>
<proteinExistence type="predicted"/>
<organism evidence="2">
    <name type="scientific">Octopus bimaculoides</name>
    <name type="common">California two-spotted octopus</name>
    <dbReference type="NCBI Taxonomy" id="37653"/>
    <lineage>
        <taxon>Eukaryota</taxon>
        <taxon>Metazoa</taxon>
        <taxon>Spiralia</taxon>
        <taxon>Lophotrochozoa</taxon>
        <taxon>Mollusca</taxon>
        <taxon>Cephalopoda</taxon>
        <taxon>Coleoidea</taxon>
        <taxon>Octopodiformes</taxon>
        <taxon>Octopoda</taxon>
        <taxon>Incirrata</taxon>
        <taxon>Octopodidae</taxon>
        <taxon>Octopus</taxon>
    </lineage>
</organism>
<feature type="compositionally biased region" description="Basic and acidic residues" evidence="1">
    <location>
        <begin position="53"/>
        <end position="74"/>
    </location>
</feature>
<feature type="region of interest" description="Disordered" evidence="1">
    <location>
        <begin position="26"/>
        <end position="74"/>
    </location>
</feature>
<evidence type="ECO:0000256" key="1">
    <source>
        <dbReference type="SAM" id="MobiDB-lite"/>
    </source>
</evidence>
<sequence length="74" mass="9176">MRRRENREDVRRRAGEMKKFDVENKWKNKGKEDDKEVRKEGNLTRRRQRGERRRSSQQKEDGEGRGERRMKDTE</sequence>
<dbReference type="EMBL" id="KQ423183">
    <property type="protein sequence ID" value="KOF73373.1"/>
    <property type="molecule type" value="Genomic_DNA"/>
</dbReference>
<gene>
    <name evidence="2" type="ORF">OCBIM_22037955mg</name>
</gene>
<feature type="compositionally biased region" description="Basic and acidic residues" evidence="1">
    <location>
        <begin position="26"/>
        <end position="43"/>
    </location>
</feature>
<reference evidence="2" key="1">
    <citation type="submission" date="2015-07" db="EMBL/GenBank/DDBJ databases">
        <title>MeaNS - Measles Nucleotide Surveillance Program.</title>
        <authorList>
            <person name="Tran T."/>
            <person name="Druce J."/>
        </authorList>
    </citation>
    <scope>NUCLEOTIDE SEQUENCE</scope>
    <source>
        <strain evidence="2">UCB-OBI-ISO-001</strain>
        <tissue evidence="2">Gonad</tissue>
    </source>
</reference>
<feature type="non-terminal residue" evidence="2">
    <location>
        <position position="74"/>
    </location>
</feature>
<evidence type="ECO:0000313" key="2">
    <source>
        <dbReference type="EMBL" id="KOF73373.1"/>
    </source>
</evidence>
<dbReference type="AlphaFoldDB" id="A0A0L8G920"/>